<evidence type="ECO:0000313" key="4">
    <source>
        <dbReference type="Proteomes" id="UP000485058"/>
    </source>
</evidence>
<organism evidence="3 4">
    <name type="scientific">Haematococcus lacustris</name>
    <name type="common">Green alga</name>
    <name type="synonym">Haematococcus pluvialis</name>
    <dbReference type="NCBI Taxonomy" id="44745"/>
    <lineage>
        <taxon>Eukaryota</taxon>
        <taxon>Viridiplantae</taxon>
        <taxon>Chlorophyta</taxon>
        <taxon>core chlorophytes</taxon>
        <taxon>Chlorophyceae</taxon>
        <taxon>CS clade</taxon>
        <taxon>Chlamydomonadales</taxon>
        <taxon>Haematococcaceae</taxon>
        <taxon>Haematococcus</taxon>
    </lineage>
</organism>
<name>A0A6A0A0H9_HAELA</name>
<feature type="compositionally biased region" description="Gly residues" evidence="2">
    <location>
        <begin position="54"/>
        <end position="67"/>
    </location>
</feature>
<sequence length="100" mass="11374">VLRQLETYSREAAEMEAERTRYEEEERRKAKEKLELRRKDKAGRGWVASRGRGEGGTTQGMDGGWWGKSGFTSLGARPPPWTASMDALPRARFIFNAFHG</sequence>
<feature type="non-terminal residue" evidence="3">
    <location>
        <position position="1"/>
    </location>
</feature>
<dbReference type="EMBL" id="BLLF01002631">
    <property type="protein sequence ID" value="GFH24784.1"/>
    <property type="molecule type" value="Genomic_DNA"/>
</dbReference>
<dbReference type="AlphaFoldDB" id="A0A6A0A0H9"/>
<comment type="caution">
    <text evidence="3">The sequence shown here is derived from an EMBL/GenBank/DDBJ whole genome shotgun (WGS) entry which is preliminary data.</text>
</comment>
<keyword evidence="1" id="KW-0175">Coiled coil</keyword>
<protein>
    <submittedName>
        <fullName evidence="3">Uncharacterized protein</fullName>
    </submittedName>
</protein>
<reference evidence="3 4" key="1">
    <citation type="submission" date="2020-02" db="EMBL/GenBank/DDBJ databases">
        <title>Draft genome sequence of Haematococcus lacustris strain NIES-144.</title>
        <authorList>
            <person name="Morimoto D."/>
            <person name="Nakagawa S."/>
            <person name="Yoshida T."/>
            <person name="Sawayama S."/>
        </authorList>
    </citation>
    <scope>NUCLEOTIDE SEQUENCE [LARGE SCALE GENOMIC DNA]</scope>
    <source>
        <strain evidence="3 4">NIES-144</strain>
    </source>
</reference>
<proteinExistence type="predicted"/>
<feature type="coiled-coil region" evidence="1">
    <location>
        <begin position="5"/>
        <end position="42"/>
    </location>
</feature>
<evidence type="ECO:0000256" key="1">
    <source>
        <dbReference type="SAM" id="Coils"/>
    </source>
</evidence>
<evidence type="ECO:0000256" key="2">
    <source>
        <dbReference type="SAM" id="MobiDB-lite"/>
    </source>
</evidence>
<keyword evidence="4" id="KW-1185">Reference proteome</keyword>
<dbReference type="Proteomes" id="UP000485058">
    <property type="component" value="Unassembled WGS sequence"/>
</dbReference>
<accession>A0A6A0A0H9</accession>
<feature type="region of interest" description="Disordered" evidence="2">
    <location>
        <begin position="44"/>
        <end position="69"/>
    </location>
</feature>
<gene>
    <name evidence="3" type="ORF">HaLaN_22639</name>
</gene>
<evidence type="ECO:0000313" key="3">
    <source>
        <dbReference type="EMBL" id="GFH24784.1"/>
    </source>
</evidence>